<name>A0ABU5IHD9_9BURK</name>
<dbReference type="PANTHER" id="PTHR28208">
    <property type="entry name" value="PHOSPHATIDATE PHOSPHATASE APP1"/>
    <property type="match status" value="1"/>
</dbReference>
<protein>
    <submittedName>
        <fullName evidence="2">Phosphatase domain-containing protein</fullName>
    </submittedName>
</protein>
<dbReference type="Proteomes" id="UP001293718">
    <property type="component" value="Unassembled WGS sequence"/>
</dbReference>
<reference evidence="2 3" key="1">
    <citation type="submission" date="2023-11" db="EMBL/GenBank/DDBJ databases">
        <title>Draft genome of Azohydromonas lata strain H1 (DSM1123), a polyhydroxyalkanoate producer.</title>
        <authorList>
            <person name="Traversa D."/>
            <person name="D'Addabbo P."/>
            <person name="Pazzani C."/>
            <person name="Manzari C."/>
            <person name="Chiara M."/>
            <person name="Scrascia M."/>
        </authorList>
    </citation>
    <scope>NUCLEOTIDE SEQUENCE [LARGE SCALE GENOMIC DNA]</scope>
    <source>
        <strain evidence="2 3">H1</strain>
    </source>
</reference>
<dbReference type="Pfam" id="PF09949">
    <property type="entry name" value="APP1_cat"/>
    <property type="match status" value="1"/>
</dbReference>
<dbReference type="InterPro" id="IPR052935">
    <property type="entry name" value="Mg2+_PAP"/>
</dbReference>
<dbReference type="RefSeq" id="WP_322466613.1">
    <property type="nucleotide sequence ID" value="NZ_JAXOJX010000031.1"/>
</dbReference>
<evidence type="ECO:0000259" key="1">
    <source>
        <dbReference type="Pfam" id="PF09949"/>
    </source>
</evidence>
<evidence type="ECO:0000313" key="3">
    <source>
        <dbReference type="Proteomes" id="UP001293718"/>
    </source>
</evidence>
<accession>A0ABU5IHD9</accession>
<dbReference type="EMBL" id="JAXOJX010000031">
    <property type="protein sequence ID" value="MDZ5458563.1"/>
    <property type="molecule type" value="Genomic_DNA"/>
</dbReference>
<evidence type="ECO:0000313" key="2">
    <source>
        <dbReference type="EMBL" id="MDZ5458563.1"/>
    </source>
</evidence>
<organism evidence="2 3">
    <name type="scientific">Azohydromonas lata</name>
    <dbReference type="NCBI Taxonomy" id="45677"/>
    <lineage>
        <taxon>Bacteria</taxon>
        <taxon>Pseudomonadati</taxon>
        <taxon>Pseudomonadota</taxon>
        <taxon>Betaproteobacteria</taxon>
        <taxon>Burkholderiales</taxon>
        <taxon>Sphaerotilaceae</taxon>
        <taxon>Azohydromonas</taxon>
    </lineage>
</organism>
<dbReference type="PANTHER" id="PTHR28208:SF3">
    <property type="entry name" value="PHOSPHATIDATE PHOSPHATASE APP1"/>
    <property type="match status" value="1"/>
</dbReference>
<gene>
    <name evidence="2" type="ORF">SM757_18445</name>
</gene>
<dbReference type="InterPro" id="IPR019236">
    <property type="entry name" value="APP1_cat"/>
</dbReference>
<proteinExistence type="predicted"/>
<feature type="domain" description="Phosphatidate phosphatase APP1 catalytic" evidence="1">
    <location>
        <begin position="158"/>
        <end position="310"/>
    </location>
</feature>
<comment type="caution">
    <text evidence="2">The sequence shown here is derived from an EMBL/GenBank/DDBJ whole genome shotgun (WGS) entry which is preliminary data.</text>
</comment>
<sequence length="376" mass="41346">MKIRSTIGRWVDRADRLNDWRRHHVQQRRPPGPLEIVPYLGYGTAQRLMLSGRVLRLVAHRAPQAADPAWRNLVAVYRRMASGEVPGARVRAVLGEQALEAEADGEGHFEMTFEPAQPLDKPLWQEVGLELLWPVAAGALPVTATARVLVPPPTARLAVVSDLDDTVVWSNVRHRLRMLSLLLRSNAYTRKPFAGVSALYRALHRGASGAQGNPVFYVSSSPWNLYTPLRDFLRLQGLPEGPLLLKDFGDHLLFGPLDHVSHKLRHIEQLLAAYPALPFVLIGDSGEQDPEIYARVVQVHPGRVCAVYIRSVDPDPARHAAVARLAEEAAAAGVPLRLVADSVAVAEHAAQAGWVSPSAVDDVRADRREEATARVA</sequence>
<keyword evidence="3" id="KW-1185">Reference proteome</keyword>